<feature type="chain" id="PRO_5002207625" description="Diels-Alderase N-terminal domain-containing protein" evidence="1">
    <location>
        <begin position="20"/>
        <end position="276"/>
    </location>
</feature>
<reference evidence="3 4" key="1">
    <citation type="submission" date="2014-04" db="EMBL/GenBank/DDBJ databases">
        <title>Evolutionary Origins and Diversification of the Mycorrhizal Mutualists.</title>
        <authorList>
            <consortium name="DOE Joint Genome Institute"/>
            <consortium name="Mycorrhizal Genomics Consortium"/>
            <person name="Kohler A."/>
            <person name="Kuo A."/>
            <person name="Nagy L.G."/>
            <person name="Floudas D."/>
            <person name="Copeland A."/>
            <person name="Barry K.W."/>
            <person name="Cichocki N."/>
            <person name="Veneault-Fourrey C."/>
            <person name="LaButti K."/>
            <person name="Lindquist E.A."/>
            <person name="Lipzen A."/>
            <person name="Lundell T."/>
            <person name="Morin E."/>
            <person name="Murat C."/>
            <person name="Riley R."/>
            <person name="Ohm R."/>
            <person name="Sun H."/>
            <person name="Tunlid A."/>
            <person name="Henrissat B."/>
            <person name="Grigoriev I.V."/>
            <person name="Hibbett D.S."/>
            <person name="Martin F."/>
        </authorList>
    </citation>
    <scope>NUCLEOTIDE SEQUENCE [LARGE SCALE GENOMIC DNA]</scope>
    <source>
        <strain evidence="3 4">FD-317 M1</strain>
    </source>
</reference>
<accession>A0A0D0BA50</accession>
<dbReference type="EMBL" id="KN834775">
    <property type="protein sequence ID" value="KIK60550.1"/>
    <property type="molecule type" value="Genomic_DNA"/>
</dbReference>
<gene>
    <name evidence="3" type="ORF">GYMLUDRAFT_85484</name>
</gene>
<feature type="domain" description="Diels-Alderase N-terminal" evidence="2">
    <location>
        <begin position="23"/>
        <end position="227"/>
    </location>
</feature>
<feature type="signal peptide" evidence="1">
    <location>
        <begin position="1"/>
        <end position="19"/>
    </location>
</feature>
<organism evidence="3 4">
    <name type="scientific">Collybiopsis luxurians FD-317 M1</name>
    <dbReference type="NCBI Taxonomy" id="944289"/>
    <lineage>
        <taxon>Eukaryota</taxon>
        <taxon>Fungi</taxon>
        <taxon>Dikarya</taxon>
        <taxon>Basidiomycota</taxon>
        <taxon>Agaricomycotina</taxon>
        <taxon>Agaricomycetes</taxon>
        <taxon>Agaricomycetidae</taxon>
        <taxon>Agaricales</taxon>
        <taxon>Marasmiineae</taxon>
        <taxon>Omphalotaceae</taxon>
        <taxon>Collybiopsis</taxon>
        <taxon>Collybiopsis luxurians</taxon>
    </lineage>
</organism>
<evidence type="ECO:0000256" key="1">
    <source>
        <dbReference type="SAM" id="SignalP"/>
    </source>
</evidence>
<name>A0A0D0BA50_9AGAR</name>
<keyword evidence="1" id="KW-0732">Signal</keyword>
<keyword evidence="4" id="KW-1185">Reference proteome</keyword>
<sequence length="276" mass="29383">MKLPLQSLLVVTSTLVSSATSRSSTVIIPSTVNDGPTISQYISSSPRLDDNKVLNINATAFGELWYFDVVSSTRPDQALLVAFLASATEGYTPGAAVSSILSCEVVVKNGDNVYAAAGLAQNAEISSSGIGTSGVWNGTGCSFSATKDLSRMTIKLLPPFEITGSITLEPIAPPTLPCGPYGINENMEYAPGFGWTSIVPYAKTTVDLQANETAVQFKADGYHDLNWGDIVFSESVPNYLWARGKLGPYSMVILAGVDGNGRQRTHIPRIPFTYLT</sequence>
<evidence type="ECO:0000313" key="4">
    <source>
        <dbReference type="Proteomes" id="UP000053593"/>
    </source>
</evidence>
<dbReference type="InterPro" id="IPR056402">
    <property type="entry name" value="DA_N"/>
</dbReference>
<dbReference type="Pfam" id="PF24137">
    <property type="entry name" value="DA_N"/>
    <property type="match status" value="1"/>
</dbReference>
<dbReference type="AlphaFoldDB" id="A0A0D0BA50"/>
<dbReference type="Proteomes" id="UP000053593">
    <property type="component" value="Unassembled WGS sequence"/>
</dbReference>
<evidence type="ECO:0000259" key="2">
    <source>
        <dbReference type="Pfam" id="PF24137"/>
    </source>
</evidence>
<protein>
    <recommendedName>
        <fullName evidence="2">Diels-Alderase N-terminal domain-containing protein</fullName>
    </recommendedName>
</protein>
<dbReference type="OrthoDB" id="5344254at2759"/>
<dbReference type="SUPFAM" id="SSF159245">
    <property type="entry name" value="AttH-like"/>
    <property type="match status" value="1"/>
</dbReference>
<proteinExistence type="predicted"/>
<dbReference type="HOGENOM" id="CLU_051719_0_0_1"/>
<evidence type="ECO:0000313" key="3">
    <source>
        <dbReference type="EMBL" id="KIK60550.1"/>
    </source>
</evidence>